<keyword evidence="11" id="KW-1185">Reference proteome</keyword>
<sequence length="513" mass="55218">MCRTLAAAVALLQLAPAALAAFTLSVSPSSLQQVPSHTTSVLNFTLGWEPGEGEPAEPPLDAADLVAVSLVPEVEWRTWMVPDSWTLSPQDVRSGRTQSVEVTGQYLGHDSITPRAWIIAANQSTSAIWLDMLSNSSTVHVSFVREDSAKDYAFYGILMVMTLGSNLNMGMQLEFEAIKQSLLKPVGPLTGFLAQFLIMPLSSYAVATLGFERYPLYQLGLFTLGTCPGGGNSNLWALLLGADVNLSVTMTFVSTLAAIGMMPLWMFTLGRKIASSGHDIQVPYQGIVSSLLVLTAPSVIGMVLRWWKPHWKEYSDRSIRPMVGVLLAIFCTVGIWLNLEQFSLLSLNQFLMGSAVVLLGFSLGGGLALLFRRPVAQVVTISLETGLQNGGLALLLLKASLPAPDGDVATLAVYAQVIAQGLMLWPCLAAVIYMRCRRRRAGQKGEEEGKGGAAMEVAAVVGRGRDGPAGEEGERRAPEYRGEDNPAVSVDDEVSEEKKKTVTENGREAETKA</sequence>
<feature type="signal peptide" evidence="9">
    <location>
        <begin position="1"/>
        <end position="20"/>
    </location>
</feature>
<feature type="transmembrane region" description="Helical" evidence="8">
    <location>
        <begin position="152"/>
        <end position="171"/>
    </location>
</feature>
<gene>
    <name evidence="10" type="primary">SLC10A1_1</name>
    <name evidence="10" type="ORF">FJT64_004872</name>
</gene>
<feature type="transmembrane region" description="Helical" evidence="8">
    <location>
        <begin position="217"/>
        <end position="239"/>
    </location>
</feature>
<keyword evidence="5 8" id="KW-1133">Transmembrane helix</keyword>
<comment type="caution">
    <text evidence="10">The sequence shown here is derived from an EMBL/GenBank/DDBJ whole genome shotgun (WGS) entry which is preliminary data.</text>
</comment>
<dbReference type="InterPro" id="IPR038770">
    <property type="entry name" value="Na+/solute_symporter_sf"/>
</dbReference>
<dbReference type="PANTHER" id="PTHR10361">
    <property type="entry name" value="SODIUM-BILE ACID COTRANSPORTER"/>
    <property type="match status" value="1"/>
</dbReference>
<feature type="transmembrane region" description="Helical" evidence="8">
    <location>
        <begin position="319"/>
        <end position="339"/>
    </location>
</feature>
<feature type="region of interest" description="Disordered" evidence="7">
    <location>
        <begin position="460"/>
        <end position="513"/>
    </location>
</feature>
<evidence type="ECO:0000256" key="1">
    <source>
        <dbReference type="ARBA" id="ARBA00004141"/>
    </source>
</evidence>
<dbReference type="EMBL" id="VIIS01001477">
    <property type="protein sequence ID" value="KAF0297662.1"/>
    <property type="molecule type" value="Genomic_DNA"/>
</dbReference>
<evidence type="ECO:0000313" key="10">
    <source>
        <dbReference type="EMBL" id="KAF0297662.1"/>
    </source>
</evidence>
<organism evidence="10 11">
    <name type="scientific">Amphibalanus amphitrite</name>
    <name type="common">Striped barnacle</name>
    <name type="synonym">Balanus amphitrite</name>
    <dbReference type="NCBI Taxonomy" id="1232801"/>
    <lineage>
        <taxon>Eukaryota</taxon>
        <taxon>Metazoa</taxon>
        <taxon>Ecdysozoa</taxon>
        <taxon>Arthropoda</taxon>
        <taxon>Crustacea</taxon>
        <taxon>Multicrustacea</taxon>
        <taxon>Cirripedia</taxon>
        <taxon>Thoracica</taxon>
        <taxon>Thoracicalcarea</taxon>
        <taxon>Balanomorpha</taxon>
        <taxon>Balanoidea</taxon>
        <taxon>Balanidae</taxon>
        <taxon>Amphibalaninae</taxon>
        <taxon>Amphibalanus</taxon>
    </lineage>
</organism>
<dbReference type="InterPro" id="IPR004710">
    <property type="entry name" value="Bilac:Na_transpt"/>
</dbReference>
<evidence type="ECO:0000256" key="4">
    <source>
        <dbReference type="ARBA" id="ARBA00022847"/>
    </source>
</evidence>
<evidence type="ECO:0000256" key="6">
    <source>
        <dbReference type="ARBA" id="ARBA00023136"/>
    </source>
</evidence>
<dbReference type="OrthoDB" id="203097at2759"/>
<evidence type="ECO:0000313" key="11">
    <source>
        <dbReference type="Proteomes" id="UP000440578"/>
    </source>
</evidence>
<feature type="transmembrane region" description="Helical" evidence="8">
    <location>
        <begin position="351"/>
        <end position="371"/>
    </location>
</feature>
<evidence type="ECO:0000256" key="3">
    <source>
        <dbReference type="ARBA" id="ARBA00022692"/>
    </source>
</evidence>
<keyword evidence="9" id="KW-0732">Signal</keyword>
<dbReference type="PANTHER" id="PTHR10361:SF28">
    <property type="entry name" value="P3 PROTEIN-RELATED"/>
    <property type="match status" value="1"/>
</dbReference>
<dbReference type="InterPro" id="IPR002657">
    <property type="entry name" value="BilAc:Na_symport/Acr3"/>
</dbReference>
<dbReference type="GO" id="GO:0015293">
    <property type="term" value="F:symporter activity"/>
    <property type="evidence" value="ECO:0007669"/>
    <property type="project" value="UniProtKB-KW"/>
</dbReference>
<name>A0A6A4W3V0_AMPAM</name>
<keyword evidence="4" id="KW-0813">Transport</keyword>
<evidence type="ECO:0000256" key="5">
    <source>
        <dbReference type="ARBA" id="ARBA00022989"/>
    </source>
</evidence>
<dbReference type="AlphaFoldDB" id="A0A6A4W3V0"/>
<keyword evidence="4" id="KW-0769">Symport</keyword>
<feature type="compositionally biased region" description="Basic and acidic residues" evidence="7">
    <location>
        <begin position="463"/>
        <end position="484"/>
    </location>
</feature>
<dbReference type="Pfam" id="PF01758">
    <property type="entry name" value="SBF"/>
    <property type="match status" value="1"/>
</dbReference>
<comment type="subcellular location">
    <subcellularLocation>
        <location evidence="1">Membrane</location>
        <topology evidence="1">Multi-pass membrane protein</topology>
    </subcellularLocation>
</comment>
<keyword evidence="6 8" id="KW-0472">Membrane</keyword>
<dbReference type="EMBL" id="VIIS01001477">
    <property type="protein sequence ID" value="KAF0297663.1"/>
    <property type="molecule type" value="Genomic_DNA"/>
</dbReference>
<comment type="similarity">
    <text evidence="2">Belongs to the bile acid:sodium symporter (BASS) (TC 2.A.28) family.</text>
</comment>
<protein>
    <submittedName>
        <fullName evidence="10">Sodium/bile acid cotransporter</fullName>
    </submittedName>
</protein>
<evidence type="ECO:0000256" key="2">
    <source>
        <dbReference type="ARBA" id="ARBA00006528"/>
    </source>
</evidence>
<keyword evidence="3 8" id="KW-0812">Transmembrane</keyword>
<dbReference type="Gene3D" id="1.20.1530.20">
    <property type="match status" value="1"/>
</dbReference>
<evidence type="ECO:0000256" key="7">
    <source>
        <dbReference type="SAM" id="MobiDB-lite"/>
    </source>
</evidence>
<feature type="transmembrane region" description="Helical" evidence="8">
    <location>
        <begin position="378"/>
        <end position="399"/>
    </location>
</feature>
<feature type="transmembrane region" description="Helical" evidence="8">
    <location>
        <begin position="192"/>
        <end position="211"/>
    </location>
</feature>
<evidence type="ECO:0000256" key="8">
    <source>
        <dbReference type="SAM" id="Phobius"/>
    </source>
</evidence>
<feature type="transmembrane region" description="Helical" evidence="8">
    <location>
        <begin position="246"/>
        <end position="267"/>
    </location>
</feature>
<feature type="chain" id="PRO_5036168141" evidence="9">
    <location>
        <begin position="21"/>
        <end position="513"/>
    </location>
</feature>
<feature type="transmembrane region" description="Helical" evidence="8">
    <location>
        <begin position="411"/>
        <end position="434"/>
    </location>
</feature>
<dbReference type="Proteomes" id="UP000440578">
    <property type="component" value="Unassembled WGS sequence"/>
</dbReference>
<feature type="compositionally biased region" description="Basic and acidic residues" evidence="7">
    <location>
        <begin position="496"/>
        <end position="513"/>
    </location>
</feature>
<proteinExistence type="inferred from homology"/>
<feature type="transmembrane region" description="Helical" evidence="8">
    <location>
        <begin position="287"/>
        <end position="307"/>
    </location>
</feature>
<dbReference type="GO" id="GO:0016020">
    <property type="term" value="C:membrane"/>
    <property type="evidence" value="ECO:0007669"/>
    <property type="project" value="UniProtKB-SubCell"/>
</dbReference>
<evidence type="ECO:0000256" key="9">
    <source>
        <dbReference type="SAM" id="SignalP"/>
    </source>
</evidence>
<accession>A0A6A4W3V0</accession>
<reference evidence="10 11" key="1">
    <citation type="submission" date="2019-07" db="EMBL/GenBank/DDBJ databases">
        <title>Draft genome assembly of a fouling barnacle, Amphibalanus amphitrite (Darwin, 1854): The first reference genome for Thecostraca.</title>
        <authorList>
            <person name="Kim W."/>
        </authorList>
    </citation>
    <scope>NUCLEOTIDE SEQUENCE [LARGE SCALE GENOMIC DNA]</scope>
    <source>
        <strain evidence="10">SNU_AA5</strain>
        <tissue evidence="10">Soma without cirri and trophi</tissue>
    </source>
</reference>